<feature type="transmembrane region" description="Helical" evidence="8">
    <location>
        <begin position="400"/>
        <end position="420"/>
    </location>
</feature>
<organism evidence="9 10">
    <name type="scientific">Coprobacter fastidiosus NSB1 = JCM 33896</name>
    <dbReference type="NCBI Taxonomy" id="1349822"/>
    <lineage>
        <taxon>Bacteria</taxon>
        <taxon>Pseudomonadati</taxon>
        <taxon>Bacteroidota</taxon>
        <taxon>Bacteroidia</taxon>
        <taxon>Bacteroidales</taxon>
        <taxon>Barnesiellaceae</taxon>
        <taxon>Coprobacter</taxon>
    </lineage>
</organism>
<dbReference type="GO" id="GO:0016763">
    <property type="term" value="F:pentosyltransferase activity"/>
    <property type="evidence" value="ECO:0007669"/>
    <property type="project" value="TreeGrafter"/>
</dbReference>
<evidence type="ECO:0000313" key="10">
    <source>
        <dbReference type="Proteomes" id="UP000269493"/>
    </source>
</evidence>
<keyword evidence="6 8" id="KW-1133">Transmembrane helix</keyword>
<evidence type="ECO:0000256" key="5">
    <source>
        <dbReference type="ARBA" id="ARBA00022692"/>
    </source>
</evidence>
<evidence type="ECO:0000256" key="2">
    <source>
        <dbReference type="ARBA" id="ARBA00022475"/>
    </source>
</evidence>
<accession>A0A495WJI8</accession>
<dbReference type="GO" id="GO:0009103">
    <property type="term" value="P:lipopolysaccharide biosynthetic process"/>
    <property type="evidence" value="ECO:0007669"/>
    <property type="project" value="UniProtKB-ARBA"/>
</dbReference>
<evidence type="ECO:0000256" key="1">
    <source>
        <dbReference type="ARBA" id="ARBA00004651"/>
    </source>
</evidence>
<evidence type="ECO:0000256" key="8">
    <source>
        <dbReference type="SAM" id="Phobius"/>
    </source>
</evidence>
<dbReference type="GO" id="GO:0010041">
    <property type="term" value="P:response to iron(III) ion"/>
    <property type="evidence" value="ECO:0007669"/>
    <property type="project" value="TreeGrafter"/>
</dbReference>
<evidence type="ECO:0000313" key="9">
    <source>
        <dbReference type="EMBL" id="RKT61274.1"/>
    </source>
</evidence>
<gene>
    <name evidence="9" type="ORF">BC742_0316</name>
</gene>
<dbReference type="InterPro" id="IPR050297">
    <property type="entry name" value="LipidA_mod_glycosyltrf_83"/>
</dbReference>
<feature type="transmembrane region" description="Helical" evidence="8">
    <location>
        <begin position="372"/>
        <end position="393"/>
    </location>
</feature>
<keyword evidence="2" id="KW-1003">Cell membrane</keyword>
<evidence type="ECO:0000256" key="3">
    <source>
        <dbReference type="ARBA" id="ARBA00022676"/>
    </source>
</evidence>
<protein>
    <submittedName>
        <fullName evidence="9">4-amino-4-deoxy-L-arabinose transferase-like glycosyltransferase</fullName>
    </submittedName>
</protein>
<feature type="transmembrane region" description="Helical" evidence="8">
    <location>
        <begin position="253"/>
        <end position="279"/>
    </location>
</feature>
<feature type="transmembrane region" description="Helical" evidence="8">
    <location>
        <begin position="291"/>
        <end position="307"/>
    </location>
</feature>
<feature type="transmembrane region" description="Helical" evidence="8">
    <location>
        <begin position="121"/>
        <end position="146"/>
    </location>
</feature>
<feature type="transmembrane region" description="Helical" evidence="8">
    <location>
        <begin position="313"/>
        <end position="330"/>
    </location>
</feature>
<comment type="caution">
    <text evidence="9">The sequence shown here is derived from an EMBL/GenBank/DDBJ whole genome shotgun (WGS) entry which is preliminary data.</text>
</comment>
<dbReference type="GO" id="GO:0005886">
    <property type="term" value="C:plasma membrane"/>
    <property type="evidence" value="ECO:0007669"/>
    <property type="project" value="UniProtKB-SubCell"/>
</dbReference>
<sequence length="514" mass="59745">MMKSYRVFIFVFLALLPVLFLRDYTPGNELRYLSIADEAIKNGSWITFSNHGEPYADKPPLYFWIIMAGKWLLGEHCMWFLSLFSLIPAFIIVSVMNRWVAGEVDKKYLLTGELLMLSCGLFVGLSLILRMDMLMCMFIVLSLYTFHKMMYNEGNMRFNTLLFPVYIFLTVFTKGPIGILIPLFSTITFLWLTGRIRSIGRYWGWKTWGILFIGCLLWFGAVYWEGGKEYLNNLLFHQTIDRAVDSFHHKAPFYYYFVSIWYSLFPWSLLLVGVITVAVCKKMIHTELQKFFFVVIVVTFLLLSLISSKIEVYMLPAFPFIVYLTIMFLPNFSWNRWLALSISIPSVIFACFLPVFMVLVQQNGSIYYLNTQLFYIAASILTLSGLYSFYILYKQKQINISICVLFCGLFCSVFVGGWGLSDINAEIGYRELCAKSVEVAQKYNLEKYYVWGLYRPENMDVYLHKSIQVVSPDEFVDSGKYKGVFMLPADKLEEFPSSKINVYRVGHYAVVVMK</sequence>
<feature type="transmembrane region" description="Helical" evidence="8">
    <location>
        <begin position="166"/>
        <end position="191"/>
    </location>
</feature>
<comment type="subcellular location">
    <subcellularLocation>
        <location evidence="1">Cell membrane</location>
        <topology evidence="1">Multi-pass membrane protein</topology>
    </subcellularLocation>
</comment>
<keyword evidence="5 8" id="KW-0812">Transmembrane</keyword>
<dbReference type="EMBL" id="RBXN01000001">
    <property type="protein sequence ID" value="RKT61274.1"/>
    <property type="molecule type" value="Genomic_DNA"/>
</dbReference>
<keyword evidence="4 9" id="KW-0808">Transferase</keyword>
<evidence type="ECO:0000256" key="4">
    <source>
        <dbReference type="ARBA" id="ARBA00022679"/>
    </source>
</evidence>
<evidence type="ECO:0000256" key="6">
    <source>
        <dbReference type="ARBA" id="ARBA00022989"/>
    </source>
</evidence>
<reference evidence="9 10" key="1">
    <citation type="submission" date="2018-10" db="EMBL/GenBank/DDBJ databases">
        <title>Genomic Encyclopedia of Archaeal and Bacterial Type Strains, Phase II (KMG-II): from individual species to whole genera.</title>
        <authorList>
            <person name="Goeker M."/>
        </authorList>
    </citation>
    <scope>NUCLEOTIDE SEQUENCE [LARGE SCALE GENOMIC DNA]</scope>
    <source>
        <strain evidence="9 10">NSB1</strain>
    </source>
</reference>
<evidence type="ECO:0000256" key="7">
    <source>
        <dbReference type="ARBA" id="ARBA00023136"/>
    </source>
</evidence>
<dbReference type="AlphaFoldDB" id="A0A495WJI8"/>
<feature type="transmembrane region" description="Helical" evidence="8">
    <location>
        <begin position="203"/>
        <end position="224"/>
    </location>
</feature>
<name>A0A495WJI8_9BACT</name>
<dbReference type="Proteomes" id="UP000269493">
    <property type="component" value="Unassembled WGS sequence"/>
</dbReference>
<feature type="transmembrane region" description="Helical" evidence="8">
    <location>
        <begin position="79"/>
        <end position="100"/>
    </location>
</feature>
<proteinExistence type="predicted"/>
<feature type="transmembrane region" description="Helical" evidence="8">
    <location>
        <begin position="337"/>
        <end position="360"/>
    </location>
</feature>
<dbReference type="PANTHER" id="PTHR33908:SF3">
    <property type="entry name" value="UNDECAPRENYL PHOSPHATE-ALPHA-4-AMINO-4-DEOXY-L-ARABINOSE ARABINOSYL TRANSFERASE"/>
    <property type="match status" value="1"/>
</dbReference>
<dbReference type="PANTHER" id="PTHR33908">
    <property type="entry name" value="MANNOSYLTRANSFERASE YKCB-RELATED"/>
    <property type="match status" value="1"/>
</dbReference>
<keyword evidence="3" id="KW-0328">Glycosyltransferase</keyword>
<keyword evidence="10" id="KW-1185">Reference proteome</keyword>
<keyword evidence="7 8" id="KW-0472">Membrane</keyword>